<feature type="signal peptide" evidence="2">
    <location>
        <begin position="1"/>
        <end position="26"/>
    </location>
</feature>
<evidence type="ECO:0000256" key="2">
    <source>
        <dbReference type="SAM" id="SignalP"/>
    </source>
</evidence>
<keyword evidence="2" id="KW-0732">Signal</keyword>
<organism evidence="3 4">
    <name type="scientific">Nonomuraea maheshkhaliensis</name>
    <dbReference type="NCBI Taxonomy" id="419590"/>
    <lineage>
        <taxon>Bacteria</taxon>
        <taxon>Bacillati</taxon>
        <taxon>Actinomycetota</taxon>
        <taxon>Actinomycetes</taxon>
        <taxon>Streptosporangiales</taxon>
        <taxon>Streptosporangiaceae</taxon>
        <taxon>Nonomuraea</taxon>
    </lineage>
</organism>
<feature type="region of interest" description="Disordered" evidence="1">
    <location>
        <begin position="119"/>
        <end position="153"/>
    </location>
</feature>
<feature type="chain" id="PRO_5046609219" evidence="2">
    <location>
        <begin position="27"/>
        <end position="153"/>
    </location>
</feature>
<evidence type="ECO:0000313" key="3">
    <source>
        <dbReference type="EMBL" id="GAA1617692.1"/>
    </source>
</evidence>
<comment type="caution">
    <text evidence="3">The sequence shown here is derived from an EMBL/GenBank/DDBJ whole genome shotgun (WGS) entry which is preliminary data.</text>
</comment>
<dbReference type="Proteomes" id="UP001500064">
    <property type="component" value="Unassembled WGS sequence"/>
</dbReference>
<evidence type="ECO:0000313" key="4">
    <source>
        <dbReference type="Proteomes" id="UP001500064"/>
    </source>
</evidence>
<evidence type="ECO:0000256" key="1">
    <source>
        <dbReference type="SAM" id="MobiDB-lite"/>
    </source>
</evidence>
<gene>
    <name evidence="3" type="ORF">GCM10009733_012500</name>
</gene>
<dbReference type="RefSeq" id="WP_346102109.1">
    <property type="nucleotide sequence ID" value="NZ_BAAAMU010000006.1"/>
</dbReference>
<name>A0ABN2EU16_9ACTN</name>
<protein>
    <submittedName>
        <fullName evidence="3">Uncharacterized protein</fullName>
    </submittedName>
</protein>
<proteinExistence type="predicted"/>
<reference evidence="3 4" key="1">
    <citation type="journal article" date="2019" name="Int. J. Syst. Evol. Microbiol.">
        <title>The Global Catalogue of Microorganisms (GCM) 10K type strain sequencing project: providing services to taxonomists for standard genome sequencing and annotation.</title>
        <authorList>
            <consortium name="The Broad Institute Genomics Platform"/>
            <consortium name="The Broad Institute Genome Sequencing Center for Infectious Disease"/>
            <person name="Wu L."/>
            <person name="Ma J."/>
        </authorList>
    </citation>
    <scope>NUCLEOTIDE SEQUENCE [LARGE SCALE GENOMIC DNA]</scope>
    <source>
        <strain evidence="3 4">JCM 13929</strain>
    </source>
</reference>
<dbReference type="EMBL" id="BAAAMU010000006">
    <property type="protein sequence ID" value="GAA1617692.1"/>
    <property type="molecule type" value="Genomic_DNA"/>
</dbReference>
<accession>A0ABN2EU16</accession>
<sequence>MFKRRLAVLGAVAVLAITGVAGSAMADQTPAPTAGSKVVCTTSDGKTIELTPALPAKGVLAVPDGKAVAAGADGVALRVSELSDAAEGEPRMVVEARKLAPGEVPEKGAVLPVEAKAGHAVAAEPAEPSRTEAGQPPKDGVAKTVSIHCKKAE</sequence>
<keyword evidence="4" id="KW-1185">Reference proteome</keyword>